<comment type="subcellular location">
    <subcellularLocation>
        <location evidence="1">Nucleus</location>
    </subcellularLocation>
</comment>
<dbReference type="InterPro" id="IPR043359">
    <property type="entry name" value="GLI-like"/>
</dbReference>
<evidence type="ECO:0000313" key="13">
    <source>
        <dbReference type="WBParaSite" id="EN70_6287"/>
    </source>
</evidence>
<dbReference type="STRING" id="7209.A0A1I7VU14"/>
<dbReference type="GO" id="GO:0008270">
    <property type="term" value="F:zinc ion binding"/>
    <property type="evidence" value="ECO:0007669"/>
    <property type="project" value="UniProtKB-KW"/>
</dbReference>
<dbReference type="Pfam" id="PF23561">
    <property type="entry name" value="zf-C2H2_15"/>
    <property type="match status" value="1"/>
</dbReference>
<dbReference type="FunFam" id="3.30.160.60:FF:000031">
    <property type="entry name" value="GLI family zinc finger 3"/>
    <property type="match status" value="1"/>
</dbReference>
<dbReference type="GO" id="GO:0005634">
    <property type="term" value="C:nucleus"/>
    <property type="evidence" value="ECO:0007669"/>
    <property type="project" value="UniProtKB-SubCell"/>
</dbReference>
<dbReference type="SMART" id="SM00355">
    <property type="entry name" value="ZnF_C2H2"/>
    <property type="match status" value="5"/>
</dbReference>
<protein>
    <submittedName>
        <fullName evidence="13">Zinc finger protein</fullName>
    </submittedName>
</protein>
<evidence type="ECO:0000256" key="6">
    <source>
        <dbReference type="ARBA" id="ARBA00022833"/>
    </source>
</evidence>
<dbReference type="InterPro" id="IPR036236">
    <property type="entry name" value="Znf_C2H2_sf"/>
</dbReference>
<dbReference type="PROSITE" id="PS50157">
    <property type="entry name" value="ZINC_FINGER_C2H2_2"/>
    <property type="match status" value="4"/>
</dbReference>
<dbReference type="AlphaFoldDB" id="A0A1I7VU14"/>
<reference evidence="13" key="2">
    <citation type="submission" date="2016-11" db="UniProtKB">
        <authorList>
            <consortium name="WormBaseParasite"/>
        </authorList>
    </citation>
    <scope>IDENTIFICATION</scope>
</reference>
<dbReference type="GO" id="GO:0140297">
    <property type="term" value="F:DNA-binding transcription factor binding"/>
    <property type="evidence" value="ECO:0007669"/>
    <property type="project" value="UniProtKB-ARBA"/>
</dbReference>
<keyword evidence="12" id="KW-1185">Reference proteome</keyword>
<evidence type="ECO:0000256" key="10">
    <source>
        <dbReference type="SAM" id="MobiDB-lite"/>
    </source>
</evidence>
<evidence type="ECO:0000256" key="8">
    <source>
        <dbReference type="ARBA" id="ARBA00023242"/>
    </source>
</evidence>
<dbReference type="WBParaSite" id="EN70_6287">
    <property type="protein sequence ID" value="EN70_6287"/>
    <property type="gene ID" value="EN70_6287"/>
</dbReference>
<dbReference type="eggNOG" id="KOG1721">
    <property type="taxonomic scope" value="Eukaryota"/>
</dbReference>
<dbReference type="SUPFAM" id="SSF57667">
    <property type="entry name" value="beta-beta-alpha zinc fingers"/>
    <property type="match status" value="3"/>
</dbReference>
<feature type="compositionally biased region" description="Basic and acidic residues" evidence="10">
    <location>
        <begin position="696"/>
        <end position="715"/>
    </location>
</feature>
<feature type="region of interest" description="Disordered" evidence="10">
    <location>
        <begin position="631"/>
        <end position="671"/>
    </location>
</feature>
<dbReference type="PANTHER" id="PTHR45718:SF8">
    <property type="entry name" value="GLIS FAMILY ZINC FINGER 2"/>
    <property type="match status" value="1"/>
</dbReference>
<feature type="compositionally biased region" description="Low complexity" evidence="10">
    <location>
        <begin position="551"/>
        <end position="561"/>
    </location>
</feature>
<evidence type="ECO:0000313" key="12">
    <source>
        <dbReference type="Proteomes" id="UP000095285"/>
    </source>
</evidence>
<dbReference type="GO" id="GO:0000978">
    <property type="term" value="F:RNA polymerase II cis-regulatory region sequence-specific DNA binding"/>
    <property type="evidence" value="ECO:0007669"/>
    <property type="project" value="TreeGrafter"/>
</dbReference>
<organism evidence="12 13">
    <name type="scientific">Loa loa</name>
    <name type="common">Eye worm</name>
    <name type="synonym">Filaria loa</name>
    <dbReference type="NCBI Taxonomy" id="7209"/>
    <lineage>
        <taxon>Eukaryota</taxon>
        <taxon>Metazoa</taxon>
        <taxon>Ecdysozoa</taxon>
        <taxon>Nematoda</taxon>
        <taxon>Chromadorea</taxon>
        <taxon>Rhabditida</taxon>
        <taxon>Spirurina</taxon>
        <taxon>Spiruromorpha</taxon>
        <taxon>Filarioidea</taxon>
        <taxon>Onchocercidae</taxon>
        <taxon>Loa</taxon>
    </lineage>
</organism>
<evidence type="ECO:0000256" key="4">
    <source>
        <dbReference type="ARBA" id="ARBA00022737"/>
    </source>
</evidence>
<evidence type="ECO:0000256" key="5">
    <source>
        <dbReference type="ARBA" id="ARBA00022771"/>
    </source>
</evidence>
<comment type="similarity">
    <text evidence="2">Belongs to the GLI C2H2-type zinc-finger protein family.</text>
</comment>
<feature type="compositionally biased region" description="Basic residues" evidence="10">
    <location>
        <begin position="538"/>
        <end position="547"/>
    </location>
</feature>
<keyword evidence="4" id="KW-0677">Repeat</keyword>
<feature type="domain" description="C2H2-type" evidence="11">
    <location>
        <begin position="442"/>
        <end position="471"/>
    </location>
</feature>
<dbReference type="PROSITE" id="PS00028">
    <property type="entry name" value="ZINC_FINGER_C2H2_1"/>
    <property type="match status" value="4"/>
</dbReference>
<evidence type="ECO:0000256" key="3">
    <source>
        <dbReference type="ARBA" id="ARBA00022723"/>
    </source>
</evidence>
<feature type="compositionally biased region" description="Polar residues" evidence="10">
    <location>
        <begin position="327"/>
        <end position="354"/>
    </location>
</feature>
<feature type="domain" description="C2H2-type" evidence="11">
    <location>
        <begin position="472"/>
        <end position="502"/>
    </location>
</feature>
<reference evidence="12" key="1">
    <citation type="submission" date="2012-04" db="EMBL/GenBank/DDBJ databases">
        <title>The Genome Sequence of Loa loa.</title>
        <authorList>
            <consortium name="The Broad Institute Genome Sequencing Platform"/>
            <consortium name="Broad Institute Genome Sequencing Center for Infectious Disease"/>
            <person name="Nutman T.B."/>
            <person name="Fink D.L."/>
            <person name="Russ C."/>
            <person name="Young S."/>
            <person name="Zeng Q."/>
            <person name="Gargeya S."/>
            <person name="Alvarado L."/>
            <person name="Berlin A."/>
            <person name="Chapman S.B."/>
            <person name="Chen Z."/>
            <person name="Freedman E."/>
            <person name="Gellesch M."/>
            <person name="Goldberg J."/>
            <person name="Griggs A."/>
            <person name="Gujja S."/>
            <person name="Heilman E.R."/>
            <person name="Heiman D."/>
            <person name="Howarth C."/>
            <person name="Mehta T."/>
            <person name="Neiman D."/>
            <person name="Pearson M."/>
            <person name="Roberts A."/>
            <person name="Saif S."/>
            <person name="Shea T."/>
            <person name="Shenoy N."/>
            <person name="Sisk P."/>
            <person name="Stolte C."/>
            <person name="Sykes S."/>
            <person name="White J."/>
            <person name="Yandava C."/>
            <person name="Haas B."/>
            <person name="Henn M.R."/>
            <person name="Nusbaum C."/>
            <person name="Birren B."/>
        </authorList>
    </citation>
    <scope>NUCLEOTIDE SEQUENCE [LARGE SCALE GENOMIC DNA]</scope>
</reference>
<evidence type="ECO:0000256" key="2">
    <source>
        <dbReference type="ARBA" id="ARBA00010831"/>
    </source>
</evidence>
<evidence type="ECO:0000256" key="9">
    <source>
        <dbReference type="PROSITE-ProRule" id="PRU00042"/>
    </source>
</evidence>
<feature type="domain" description="C2H2-type" evidence="11">
    <location>
        <begin position="410"/>
        <end position="441"/>
    </location>
</feature>
<keyword evidence="3" id="KW-0479">Metal-binding</keyword>
<keyword evidence="6" id="KW-0862">Zinc</keyword>
<name>A0A1I7VU14_LOALO</name>
<dbReference type="Gene3D" id="3.30.160.60">
    <property type="entry name" value="Classic Zinc Finger"/>
    <property type="match status" value="5"/>
</dbReference>
<dbReference type="Proteomes" id="UP000095285">
    <property type="component" value="Unassembled WGS sequence"/>
</dbReference>
<keyword evidence="7" id="KW-0238">DNA-binding</keyword>
<dbReference type="InterPro" id="IPR056436">
    <property type="entry name" value="Znf-C2H2_ZIC1-5/GLI1-3-like"/>
</dbReference>
<dbReference type="FunFam" id="3.30.160.60:FF:000048">
    <property type="entry name" value="GLI family zinc finger 3"/>
    <property type="match status" value="1"/>
</dbReference>
<sequence length="1116" mass="122599">MEVGSISLECGSVPPFPVNGINYLPIPSCQQSSSSSAHGSAFSSPTFSSLAPLLSNCEHSMKSGGTVDIAAAAAAAAATTHNPLSTMAVQCFSNDSTTFGSPVTAVAAAAAAASQPNPFFYGANHFGLSHEVLMAAYHRQGMHTHMAPTNLATPVQSLPPTYSSCTSLNIPPFGIRSTNISSSSSLEDLALDSLLGSEYSRKRKNERSISSLHTFSDSGTSVTSSGSSVQSTLIRPAPLITENESSLFHSQLIISDFRHTVEQAQHLHPAKASNLGSGSELQNVNTNTLDRRLPIKPAEDEHIVTTHIQNYGGVVHHTQKIPKKSINGHSTGPSSSAPQKERNYSYQAKSNARNSTAPLVVTEGNSAENVDIETLEDLRCEWQGCKRKFASQKVLVDHVFTAHIQTTKVYTCLWEGCKREEAFKAQYMLVVHVRRHTGEKPNVCTYPGCDKSYSRLENLKTHVRTHTGERPYRCEFPECGKAFSNASDRAKHQNRTHSDTKPYQCMINDCIKSYTDPSSLRKHIKSVHGDEAYELAKKNKVYPKRRNGMASDTTQSSSSKSVVDKTNDDSEDEIYRINSPTQMLLSACLRTVEKINENTPEEKIRTGKKKRPKRTPPYPDVCVNAHYTSGVDPSSPDSNSFSGQTVTSVNSNASSGTVQVPHPSNVTNNNGNSVSMLGGRRDFCVDRFLQNKGHFDDRSLDGNISHHECQSHYDDSSPSPPSARNAEMAKYQKDVEEYMYNPQRASSMVRNTSLSCNVVGVTMGHSVLPNQNRSVEQVAYAMERVNLQPTPNIRRPLNQHVQRQGYYSNPYDGDYEDFDPMDPYPTSVGDSGSMVTAITPPTGHRKYSPVTVVEQAVQTYDWGASMKEIDVAAPVQVQTAPSKTIETEKGTTMTCLTPMKLPIQRREGVQDDLYTYSSNTTATPATLSSHHPMKIKPKQECGTYKIEQIEKQCTATGTQQSNSVTDRNYCTESLPTNDFTSDPVLPNVHMQQMLGGTVDPQYPVSPSTYDHSAVPYGSQYTDPLMMSSCMQINTDNSRYGRDSFNVTDPHSSRLQIEMPEKDSLQDLGNDDLFGDLAGMDPIVLSNVNELTSSFESIELRNLETERLNADEQPTAE</sequence>
<feature type="region of interest" description="Disordered" evidence="10">
    <location>
        <begin position="538"/>
        <end position="571"/>
    </location>
</feature>
<keyword evidence="8" id="KW-0539">Nucleus</keyword>
<evidence type="ECO:0000256" key="7">
    <source>
        <dbReference type="ARBA" id="ARBA00023125"/>
    </source>
</evidence>
<evidence type="ECO:0000259" key="11">
    <source>
        <dbReference type="PROSITE" id="PS50157"/>
    </source>
</evidence>
<feature type="region of interest" description="Disordered" evidence="10">
    <location>
        <begin position="696"/>
        <end position="726"/>
    </location>
</feature>
<dbReference type="InterPro" id="IPR013087">
    <property type="entry name" value="Znf_C2H2_type"/>
</dbReference>
<dbReference type="GO" id="GO:0000981">
    <property type="term" value="F:DNA-binding transcription factor activity, RNA polymerase II-specific"/>
    <property type="evidence" value="ECO:0007669"/>
    <property type="project" value="TreeGrafter"/>
</dbReference>
<accession>A0A1I7VU14</accession>
<dbReference type="PANTHER" id="PTHR45718">
    <property type="entry name" value="TRANSCRIPTIONAL ACTIVATOR CUBITUS INTERRUPTUS"/>
    <property type="match status" value="1"/>
</dbReference>
<dbReference type="FunFam" id="3.30.160.60:FF:000036">
    <property type="entry name" value="GLI family zinc finger 3"/>
    <property type="match status" value="1"/>
</dbReference>
<feature type="domain" description="C2H2-type" evidence="11">
    <location>
        <begin position="503"/>
        <end position="533"/>
    </location>
</feature>
<evidence type="ECO:0000256" key="1">
    <source>
        <dbReference type="ARBA" id="ARBA00004123"/>
    </source>
</evidence>
<feature type="region of interest" description="Disordered" evidence="10">
    <location>
        <begin position="599"/>
        <end position="619"/>
    </location>
</feature>
<proteinExistence type="inferred from homology"/>
<feature type="compositionally biased region" description="Polar residues" evidence="10">
    <location>
        <begin position="631"/>
        <end position="658"/>
    </location>
</feature>
<keyword evidence="5 9" id="KW-0863">Zinc-finger</keyword>
<feature type="region of interest" description="Disordered" evidence="10">
    <location>
        <begin position="323"/>
        <end position="354"/>
    </location>
</feature>
<dbReference type="Pfam" id="PF00096">
    <property type="entry name" value="zf-C2H2"/>
    <property type="match status" value="2"/>
</dbReference>